<dbReference type="SUPFAM" id="SSF48019">
    <property type="entry name" value="post-AAA+ oligomerization domain-like"/>
    <property type="match status" value="1"/>
</dbReference>
<dbReference type="Proteomes" id="UP000237347">
    <property type="component" value="Unassembled WGS sequence"/>
</dbReference>
<accession>A0AAW0J577</accession>
<gene>
    <name evidence="1" type="primary">RFC3_3</name>
    <name evidence="1" type="ORF">CFP56_037474</name>
</gene>
<dbReference type="EMBL" id="PKMF04000693">
    <property type="protein sequence ID" value="KAK7821698.1"/>
    <property type="molecule type" value="Genomic_DNA"/>
</dbReference>
<evidence type="ECO:0000313" key="2">
    <source>
        <dbReference type="Proteomes" id="UP000237347"/>
    </source>
</evidence>
<sequence>MREIKWRLLYELLKKLDAELKHEVCHWAAYYEHRMRLGQKAIFHIEEVNYLEVRLIPIAIEELGVKIVSLKERNPHVDFLGFDKYLFPYGKLDVDFGPSIEVKAPYPGKMRDFIWEAYVQRKVIQMGSTLTRIRPQQFCKDGNLGSKGEYADLFVALASCATLCQNKLQIEICSTMFIMSKKRMISSMLVSPVLMKINGWKGKIGHPKEQGKDMKLNSREGFEVELEV</sequence>
<dbReference type="GO" id="GO:0006260">
    <property type="term" value="P:DNA replication"/>
    <property type="evidence" value="ECO:0007669"/>
    <property type="project" value="InterPro"/>
</dbReference>
<keyword evidence="2" id="KW-1185">Reference proteome</keyword>
<dbReference type="InterPro" id="IPR008921">
    <property type="entry name" value="DNA_pol3_clamp-load_cplx_C"/>
</dbReference>
<reference evidence="1 2" key="1">
    <citation type="journal article" date="2018" name="Sci. Data">
        <title>The draft genome sequence of cork oak.</title>
        <authorList>
            <person name="Ramos A.M."/>
            <person name="Usie A."/>
            <person name="Barbosa P."/>
            <person name="Barros P.M."/>
            <person name="Capote T."/>
            <person name="Chaves I."/>
            <person name="Simoes F."/>
            <person name="Abreu I."/>
            <person name="Carrasquinho I."/>
            <person name="Faro C."/>
            <person name="Guimaraes J.B."/>
            <person name="Mendonca D."/>
            <person name="Nobrega F."/>
            <person name="Rodrigues L."/>
            <person name="Saibo N.J.M."/>
            <person name="Varela M.C."/>
            <person name="Egas C."/>
            <person name="Matos J."/>
            <person name="Miguel C.M."/>
            <person name="Oliveira M.M."/>
            <person name="Ricardo C.P."/>
            <person name="Goncalves S."/>
        </authorList>
    </citation>
    <scope>NUCLEOTIDE SEQUENCE [LARGE SCALE GENOMIC DNA]</scope>
    <source>
        <strain evidence="2">cv. HL8</strain>
    </source>
</reference>
<evidence type="ECO:0000313" key="1">
    <source>
        <dbReference type="EMBL" id="KAK7821698.1"/>
    </source>
</evidence>
<dbReference type="AlphaFoldDB" id="A0AAW0J577"/>
<protein>
    <submittedName>
        <fullName evidence="1">Replication factor c subunit 3</fullName>
    </submittedName>
</protein>
<comment type="caution">
    <text evidence="1">The sequence shown here is derived from an EMBL/GenBank/DDBJ whole genome shotgun (WGS) entry which is preliminary data.</text>
</comment>
<proteinExistence type="predicted"/>
<dbReference type="Gene3D" id="1.20.272.10">
    <property type="match status" value="1"/>
</dbReference>
<name>A0AAW0J577_QUESU</name>
<dbReference type="Pfam" id="PF22534">
    <property type="entry name" value="RFC_C"/>
    <property type="match status" value="1"/>
</dbReference>
<organism evidence="1 2">
    <name type="scientific">Quercus suber</name>
    <name type="common">Cork oak</name>
    <dbReference type="NCBI Taxonomy" id="58331"/>
    <lineage>
        <taxon>Eukaryota</taxon>
        <taxon>Viridiplantae</taxon>
        <taxon>Streptophyta</taxon>
        <taxon>Embryophyta</taxon>
        <taxon>Tracheophyta</taxon>
        <taxon>Spermatophyta</taxon>
        <taxon>Magnoliopsida</taxon>
        <taxon>eudicotyledons</taxon>
        <taxon>Gunneridae</taxon>
        <taxon>Pentapetalae</taxon>
        <taxon>rosids</taxon>
        <taxon>fabids</taxon>
        <taxon>Fagales</taxon>
        <taxon>Fagaceae</taxon>
        <taxon>Quercus</taxon>
    </lineage>
</organism>
<dbReference type="GO" id="GO:0003677">
    <property type="term" value="F:DNA binding"/>
    <property type="evidence" value="ECO:0007669"/>
    <property type="project" value="InterPro"/>
</dbReference>